<dbReference type="SUPFAM" id="SSF48371">
    <property type="entry name" value="ARM repeat"/>
    <property type="match status" value="1"/>
</dbReference>
<protein>
    <submittedName>
        <fullName evidence="4">Unc-45 myosin chaperone A</fullName>
    </submittedName>
</protein>
<evidence type="ECO:0000313" key="5">
    <source>
        <dbReference type="Proteomes" id="UP000694388"/>
    </source>
</evidence>
<dbReference type="PANTHER" id="PTHR45994:SF1">
    <property type="entry name" value="FI21225P1"/>
    <property type="match status" value="1"/>
</dbReference>
<keyword evidence="5" id="KW-1185">Reference proteome</keyword>
<reference evidence="4" key="2">
    <citation type="submission" date="2025-09" db="UniProtKB">
        <authorList>
            <consortium name="Ensembl"/>
        </authorList>
    </citation>
    <scope>IDENTIFICATION</scope>
</reference>
<dbReference type="GO" id="GO:0005737">
    <property type="term" value="C:cytoplasm"/>
    <property type="evidence" value="ECO:0007669"/>
    <property type="project" value="UniProtKB-SubCell"/>
</dbReference>
<organism evidence="4 5">
    <name type="scientific">Eptatretus burgeri</name>
    <name type="common">Inshore hagfish</name>
    <dbReference type="NCBI Taxonomy" id="7764"/>
    <lineage>
        <taxon>Eukaryota</taxon>
        <taxon>Metazoa</taxon>
        <taxon>Chordata</taxon>
        <taxon>Craniata</taxon>
        <taxon>Vertebrata</taxon>
        <taxon>Cyclostomata</taxon>
        <taxon>Myxini</taxon>
        <taxon>Myxiniformes</taxon>
        <taxon>Myxinidae</taxon>
        <taxon>Eptatretinae</taxon>
        <taxon>Eptatretus</taxon>
    </lineage>
</organism>
<dbReference type="GO" id="GO:0051879">
    <property type="term" value="F:Hsp90 protein binding"/>
    <property type="evidence" value="ECO:0007669"/>
    <property type="project" value="TreeGrafter"/>
</dbReference>
<dbReference type="GeneTree" id="ENSGT00940000159320"/>
<sequence length="663" mass="72464">MPFQGLILIGQADPKLRPFIYQPMTGHGAMSSQFIFLFFARTANHVWARTYSHAPTGQLVPKLWPFIYQTNDRLKNILQVLGTVPELSDALPLTDDTRMTASVLTSKLYDDLRCDSERENFSKICEEYITCNLPANSSGNLHAIHVISGLLQGPFDVGNRLLNLNGVMQNMITLSASEKELEQIVAVEALILAAAKASHANFITTNGVSLLKDIYKGARSEAVMIRALVGLCKLGSAGGTDYSMRQFAEGSTGKLAKQCRKWLCNTALDSRTRRWAVEGLAYLALDADVKEELVQDGPVLQAMLELSQTSDKTVLYAVVSTLVHCTNSYEQKEHPPEMVELAKCTKQHIPEEHPKDKKEFVVSRVKKLLQAGVVSALVCMVKSDSAVLTDACKELMSRIFLALVEDVCNRGTVVAEGGGKALIPLALGGTDTGRTKAAQALAKIAITADPRIAFPGERVYEVVRPLVALLDPEKSALQNFETLMALTNLASISDGLRKKIVKEKAVPAIENYMFEEHEQIRQAATECMCNLVLHSQVQELFVADGNDRLKLLVLYSGEEDEALARAASGALAMLTASRVELFCHPIGVRGLAIVLNLMNAGKDLAECLVASNLVEILSHLAHLDSCDPERKRVTDAAQACLSKAMDYGLIKPYSYKDGSTLQD</sequence>
<comment type="subcellular location">
    <subcellularLocation>
        <location evidence="1">Cytoplasm</location>
    </subcellularLocation>
</comment>
<dbReference type="PANTHER" id="PTHR45994">
    <property type="entry name" value="FI21225P1"/>
    <property type="match status" value="1"/>
</dbReference>
<dbReference type="OMA" id="AMHEDPE"/>
<evidence type="ECO:0000256" key="2">
    <source>
        <dbReference type="ARBA" id="ARBA00022490"/>
    </source>
</evidence>
<proteinExistence type="predicted"/>
<evidence type="ECO:0000256" key="1">
    <source>
        <dbReference type="ARBA" id="ARBA00004496"/>
    </source>
</evidence>
<keyword evidence="2" id="KW-0963">Cytoplasm</keyword>
<dbReference type="InterPro" id="IPR016024">
    <property type="entry name" value="ARM-type_fold"/>
</dbReference>
<dbReference type="Gene3D" id="1.25.10.10">
    <property type="entry name" value="Leucine-rich Repeat Variant"/>
    <property type="match status" value="2"/>
</dbReference>
<name>A0A8C4Q1G4_EPTBU</name>
<accession>A0A8C4Q1G4</accession>
<dbReference type="InterPro" id="IPR011989">
    <property type="entry name" value="ARM-like"/>
</dbReference>
<dbReference type="Pfam" id="PF11701">
    <property type="entry name" value="UNC45-central"/>
    <property type="match status" value="1"/>
</dbReference>
<feature type="domain" description="UNC-45/Cro1/She4 central" evidence="3">
    <location>
        <begin position="87"/>
        <end position="234"/>
    </location>
</feature>
<dbReference type="Proteomes" id="UP000694388">
    <property type="component" value="Unplaced"/>
</dbReference>
<evidence type="ECO:0000313" key="4">
    <source>
        <dbReference type="Ensembl" id="ENSEBUP00000008480.1"/>
    </source>
</evidence>
<dbReference type="AlphaFoldDB" id="A0A8C4Q1G4"/>
<dbReference type="InterPro" id="IPR024660">
    <property type="entry name" value="UCS_central_dom"/>
</dbReference>
<dbReference type="Ensembl" id="ENSEBUT00000008984.1">
    <property type="protein sequence ID" value="ENSEBUP00000008480.1"/>
    <property type="gene ID" value="ENSEBUG00000005475.1"/>
</dbReference>
<evidence type="ECO:0000259" key="3">
    <source>
        <dbReference type="Pfam" id="PF11701"/>
    </source>
</evidence>
<reference evidence="4" key="1">
    <citation type="submission" date="2025-08" db="UniProtKB">
        <authorList>
            <consortium name="Ensembl"/>
        </authorList>
    </citation>
    <scope>IDENTIFICATION</scope>
</reference>